<dbReference type="Proteomes" id="UP000032142">
    <property type="component" value="Unassembled WGS sequence"/>
</dbReference>
<organism evidence="1 2">
    <name type="scientific">Gossypium arboreum</name>
    <name type="common">Tree cotton</name>
    <name type="synonym">Gossypium nanking</name>
    <dbReference type="NCBI Taxonomy" id="29729"/>
    <lineage>
        <taxon>Eukaryota</taxon>
        <taxon>Viridiplantae</taxon>
        <taxon>Streptophyta</taxon>
        <taxon>Embryophyta</taxon>
        <taxon>Tracheophyta</taxon>
        <taxon>Spermatophyta</taxon>
        <taxon>Magnoliopsida</taxon>
        <taxon>eudicotyledons</taxon>
        <taxon>Gunneridae</taxon>
        <taxon>Pentapetalae</taxon>
        <taxon>rosids</taxon>
        <taxon>malvids</taxon>
        <taxon>Malvales</taxon>
        <taxon>Malvaceae</taxon>
        <taxon>Malvoideae</taxon>
        <taxon>Gossypium</taxon>
    </lineage>
</organism>
<keyword evidence="2" id="KW-1185">Reference proteome</keyword>
<dbReference type="AlphaFoldDB" id="A0A0B0PDG8"/>
<dbReference type="EMBL" id="KN418621">
    <property type="protein sequence ID" value="KHG21451.1"/>
    <property type="molecule type" value="Genomic_DNA"/>
</dbReference>
<sequence length="18" mass="2025">MPGYLATGRSTRLAPRFM</sequence>
<evidence type="ECO:0000313" key="1">
    <source>
        <dbReference type="EMBL" id="KHG21451.1"/>
    </source>
</evidence>
<accession>A0A0B0PDG8</accession>
<gene>
    <name evidence="1" type="ORF">F383_03790</name>
</gene>
<name>A0A0B0PDG8_GOSAR</name>
<protein>
    <submittedName>
        <fullName evidence="1">Uncharacterized protein</fullName>
    </submittedName>
</protein>
<reference evidence="2" key="1">
    <citation type="submission" date="2014-09" db="EMBL/GenBank/DDBJ databases">
        <authorList>
            <person name="Mudge J."/>
            <person name="Ramaraj T."/>
            <person name="Lindquist I.E."/>
            <person name="Bharti A.K."/>
            <person name="Sundararajan A."/>
            <person name="Cameron C.T."/>
            <person name="Woodward J.E."/>
            <person name="May G.D."/>
            <person name="Brubaker C."/>
            <person name="Broadhvest J."/>
            <person name="Wilkins T.A."/>
        </authorList>
    </citation>
    <scope>NUCLEOTIDE SEQUENCE</scope>
    <source>
        <strain evidence="2">cv. AKA8401</strain>
    </source>
</reference>
<proteinExistence type="predicted"/>
<evidence type="ECO:0000313" key="2">
    <source>
        <dbReference type="Proteomes" id="UP000032142"/>
    </source>
</evidence>